<name>A0AAE3W2Y5_9ACTN</name>
<dbReference type="InterPro" id="IPR016053">
    <property type="entry name" value="Haem_Oase-like"/>
</dbReference>
<dbReference type="Gene3D" id="1.20.910.10">
    <property type="entry name" value="Heme oxygenase-like"/>
    <property type="match status" value="1"/>
</dbReference>
<evidence type="ECO:0000313" key="6">
    <source>
        <dbReference type="EMBL" id="MDQ0368586.1"/>
    </source>
</evidence>
<feature type="binding site" evidence="4">
    <location>
        <position position="177"/>
    </location>
    <ligand>
        <name>heme b</name>
        <dbReference type="ChEBI" id="CHEBI:60344"/>
    </ligand>
</feature>
<dbReference type="Proteomes" id="UP001240236">
    <property type="component" value="Unassembled WGS sequence"/>
</dbReference>
<dbReference type="GO" id="GO:0006979">
    <property type="term" value="P:response to oxidative stress"/>
    <property type="evidence" value="ECO:0007669"/>
    <property type="project" value="TreeGrafter"/>
</dbReference>
<proteinExistence type="predicted"/>
<dbReference type="GO" id="GO:0046872">
    <property type="term" value="F:metal ion binding"/>
    <property type="evidence" value="ECO:0007669"/>
    <property type="project" value="UniProtKB-KW"/>
</dbReference>
<dbReference type="PIRSF" id="PIRSF000343">
    <property type="entry name" value="Haem_Oase"/>
    <property type="match status" value="1"/>
</dbReference>
<dbReference type="GO" id="GO:0020037">
    <property type="term" value="F:heme binding"/>
    <property type="evidence" value="ECO:0007669"/>
    <property type="project" value="TreeGrafter"/>
</dbReference>
<feature type="binding site" evidence="4">
    <location>
        <position position="130"/>
    </location>
    <ligand>
        <name>heme b</name>
        <dbReference type="ChEBI" id="CHEBI:60344"/>
    </ligand>
</feature>
<dbReference type="Pfam" id="PF01126">
    <property type="entry name" value="Heme_oxygenase"/>
    <property type="match status" value="1"/>
</dbReference>
<dbReference type="PANTHER" id="PTHR10720:SF0">
    <property type="entry name" value="HEME OXYGENASE"/>
    <property type="match status" value="1"/>
</dbReference>
<dbReference type="EMBL" id="JAUSUZ010000001">
    <property type="protein sequence ID" value="MDQ0368586.1"/>
    <property type="molecule type" value="Genomic_DNA"/>
</dbReference>
<evidence type="ECO:0000256" key="3">
    <source>
        <dbReference type="ARBA" id="ARBA00023004"/>
    </source>
</evidence>
<keyword evidence="7" id="KW-1185">Reference proteome</keyword>
<keyword evidence="2 5" id="KW-0479">Metal-binding</keyword>
<evidence type="ECO:0000313" key="7">
    <source>
        <dbReference type="Proteomes" id="UP001240236"/>
    </source>
</evidence>
<evidence type="ECO:0000256" key="5">
    <source>
        <dbReference type="PIRSR" id="PIRSR000343-2"/>
    </source>
</evidence>
<dbReference type="InterPro" id="IPR016084">
    <property type="entry name" value="Haem_Oase-like_multi-hlx"/>
</dbReference>
<sequence>MTATHTDQDFSLRLRKETGRAHRSAEGAGYLAALTAGELDRAGYALLVAQHWFIYQVLESAAERMRADPVAAPFAAPELTRLPALEADLAFLLGAEWRDRIEATPGTRDYRARMTEVCFGDPAGFVAHHYTRYLGDLSGGFYIGDAIRAAYGLDVDGVRFYRFDALGDPAEFKNRYRASLDVAPWDRTVQDRLIDEVLVAYDLNNRVFADLHRLTSD</sequence>
<dbReference type="GO" id="GO:0004392">
    <property type="term" value="F:heme oxygenase (decyclizing) activity"/>
    <property type="evidence" value="ECO:0007669"/>
    <property type="project" value="UniProtKB-EC"/>
</dbReference>
<dbReference type="GO" id="GO:0006788">
    <property type="term" value="P:heme oxidation"/>
    <property type="evidence" value="ECO:0007669"/>
    <property type="project" value="InterPro"/>
</dbReference>
<reference evidence="6 7" key="1">
    <citation type="submission" date="2023-07" db="EMBL/GenBank/DDBJ databases">
        <title>Sequencing the genomes of 1000 actinobacteria strains.</title>
        <authorList>
            <person name="Klenk H.-P."/>
        </authorList>
    </citation>
    <scope>NUCLEOTIDE SEQUENCE [LARGE SCALE GENOMIC DNA]</scope>
    <source>
        <strain evidence="6 7">DSM 44709</strain>
    </source>
</reference>
<organism evidence="6 7">
    <name type="scientific">Catenuloplanes indicus</name>
    <dbReference type="NCBI Taxonomy" id="137267"/>
    <lineage>
        <taxon>Bacteria</taxon>
        <taxon>Bacillati</taxon>
        <taxon>Actinomycetota</taxon>
        <taxon>Actinomycetes</taxon>
        <taxon>Micromonosporales</taxon>
        <taxon>Micromonosporaceae</taxon>
        <taxon>Catenuloplanes</taxon>
    </lineage>
</organism>
<accession>A0AAE3W2Y5</accession>
<evidence type="ECO:0000256" key="2">
    <source>
        <dbReference type="ARBA" id="ARBA00022723"/>
    </source>
</evidence>
<dbReference type="SUPFAM" id="SSF48613">
    <property type="entry name" value="Heme oxygenase-like"/>
    <property type="match status" value="1"/>
</dbReference>
<dbReference type="PANTHER" id="PTHR10720">
    <property type="entry name" value="HEME OXYGENASE"/>
    <property type="match status" value="1"/>
</dbReference>
<dbReference type="PRINTS" id="PR00088">
    <property type="entry name" value="HAEMOXYGNASE"/>
</dbReference>
<keyword evidence="3 5" id="KW-0408">Iron</keyword>
<evidence type="ECO:0000256" key="1">
    <source>
        <dbReference type="ARBA" id="ARBA00022617"/>
    </source>
</evidence>
<keyword evidence="6" id="KW-0560">Oxidoreductase</keyword>
<feature type="binding site" evidence="4">
    <location>
        <position position="15"/>
    </location>
    <ligand>
        <name>heme b</name>
        <dbReference type="ChEBI" id="CHEBI:60344"/>
    </ligand>
</feature>
<protein>
    <submittedName>
        <fullName evidence="6">Heme oxygenase</fullName>
        <ecNumber evidence="6">1.14.14.18</ecNumber>
    </submittedName>
</protein>
<dbReference type="RefSeq" id="WP_307243232.1">
    <property type="nucleotide sequence ID" value="NZ_JAUSUZ010000001.1"/>
</dbReference>
<feature type="binding site" description="axial binding residue" evidence="5">
    <location>
        <position position="22"/>
    </location>
    <ligand>
        <name>heme b</name>
        <dbReference type="ChEBI" id="CHEBI:60344"/>
    </ligand>
    <ligandPart>
        <name>Fe</name>
        <dbReference type="ChEBI" id="CHEBI:18248"/>
    </ligandPart>
</feature>
<dbReference type="GO" id="GO:0042167">
    <property type="term" value="P:heme catabolic process"/>
    <property type="evidence" value="ECO:0007669"/>
    <property type="project" value="TreeGrafter"/>
</dbReference>
<keyword evidence="1 4" id="KW-0349">Heme</keyword>
<gene>
    <name evidence="6" type="ORF">J2S42_005255</name>
</gene>
<comment type="caution">
    <text evidence="6">The sequence shown here is derived from an EMBL/GenBank/DDBJ whole genome shotgun (WGS) entry which is preliminary data.</text>
</comment>
<evidence type="ECO:0000256" key="4">
    <source>
        <dbReference type="PIRSR" id="PIRSR000343-1"/>
    </source>
</evidence>
<dbReference type="CDD" id="cd19165">
    <property type="entry name" value="HemeO"/>
    <property type="match status" value="1"/>
</dbReference>
<dbReference type="EC" id="1.14.14.18" evidence="6"/>
<dbReference type="InterPro" id="IPR002051">
    <property type="entry name" value="Haem_Oase"/>
</dbReference>
<dbReference type="AlphaFoldDB" id="A0AAE3W2Y5"/>